<dbReference type="EMBL" id="KV878682">
    <property type="protein sequence ID" value="OJJ73187.1"/>
    <property type="molecule type" value="Genomic_DNA"/>
</dbReference>
<reference evidence="3" key="1">
    <citation type="journal article" date="2017" name="Genome Biol.">
        <title>Comparative genomics reveals high biological diversity and specific adaptations in the industrially and medically important fungal genus Aspergillus.</title>
        <authorList>
            <person name="de Vries R.P."/>
            <person name="Riley R."/>
            <person name="Wiebenga A."/>
            <person name="Aguilar-Osorio G."/>
            <person name="Amillis S."/>
            <person name="Uchima C.A."/>
            <person name="Anderluh G."/>
            <person name="Asadollahi M."/>
            <person name="Askin M."/>
            <person name="Barry K."/>
            <person name="Battaglia E."/>
            <person name="Bayram O."/>
            <person name="Benocci T."/>
            <person name="Braus-Stromeyer S.A."/>
            <person name="Caldana C."/>
            <person name="Canovas D."/>
            <person name="Cerqueira G.C."/>
            <person name="Chen F."/>
            <person name="Chen W."/>
            <person name="Choi C."/>
            <person name="Clum A."/>
            <person name="Dos Santos R.A."/>
            <person name="Damasio A.R."/>
            <person name="Diallinas G."/>
            <person name="Emri T."/>
            <person name="Fekete E."/>
            <person name="Flipphi M."/>
            <person name="Freyberg S."/>
            <person name="Gallo A."/>
            <person name="Gournas C."/>
            <person name="Habgood R."/>
            <person name="Hainaut M."/>
            <person name="Harispe M.L."/>
            <person name="Henrissat B."/>
            <person name="Hilden K.S."/>
            <person name="Hope R."/>
            <person name="Hossain A."/>
            <person name="Karabika E."/>
            <person name="Karaffa L."/>
            <person name="Karanyi Z."/>
            <person name="Krasevec N."/>
            <person name="Kuo A."/>
            <person name="Kusch H."/>
            <person name="LaButti K."/>
            <person name="Lagendijk E.L."/>
            <person name="Lapidus A."/>
            <person name="Levasseur A."/>
            <person name="Lindquist E."/>
            <person name="Lipzen A."/>
            <person name="Logrieco A.F."/>
            <person name="MacCabe A."/>
            <person name="Maekelae M.R."/>
            <person name="Malavazi I."/>
            <person name="Melin P."/>
            <person name="Meyer V."/>
            <person name="Mielnichuk N."/>
            <person name="Miskei M."/>
            <person name="Molnar A.P."/>
            <person name="Mule G."/>
            <person name="Ngan C.Y."/>
            <person name="Orejas M."/>
            <person name="Orosz E."/>
            <person name="Ouedraogo J.P."/>
            <person name="Overkamp K.M."/>
            <person name="Park H.-S."/>
            <person name="Perrone G."/>
            <person name="Piumi F."/>
            <person name="Punt P.J."/>
            <person name="Ram A.F."/>
            <person name="Ramon A."/>
            <person name="Rauscher S."/>
            <person name="Record E."/>
            <person name="Riano-Pachon D.M."/>
            <person name="Robert V."/>
            <person name="Roehrig J."/>
            <person name="Ruller R."/>
            <person name="Salamov A."/>
            <person name="Salih N.S."/>
            <person name="Samson R.A."/>
            <person name="Sandor E."/>
            <person name="Sanguinetti M."/>
            <person name="Schuetze T."/>
            <person name="Sepcic K."/>
            <person name="Shelest E."/>
            <person name="Sherlock G."/>
            <person name="Sophianopoulou V."/>
            <person name="Squina F.M."/>
            <person name="Sun H."/>
            <person name="Susca A."/>
            <person name="Todd R.B."/>
            <person name="Tsang A."/>
            <person name="Unkles S.E."/>
            <person name="van de Wiele N."/>
            <person name="van Rossen-Uffink D."/>
            <person name="Oliveira J.V."/>
            <person name="Vesth T.C."/>
            <person name="Visser J."/>
            <person name="Yu J.-H."/>
            <person name="Zhou M."/>
            <person name="Andersen M.R."/>
            <person name="Archer D.B."/>
            <person name="Baker S.E."/>
            <person name="Benoit I."/>
            <person name="Brakhage A.A."/>
            <person name="Braus G.H."/>
            <person name="Fischer R."/>
            <person name="Frisvad J.C."/>
            <person name="Goldman G.H."/>
            <person name="Houbraken J."/>
            <person name="Oakley B."/>
            <person name="Pocsi I."/>
            <person name="Scazzocchio C."/>
            <person name="Seiboth B."/>
            <person name="vanKuyk P.A."/>
            <person name="Wortman J."/>
            <person name="Dyer P.S."/>
            <person name="Grigoriev I.V."/>
        </authorList>
    </citation>
    <scope>NUCLEOTIDE SEQUENCE [LARGE SCALE GENOMIC DNA]</scope>
    <source>
        <strain evidence="3">CBS 101740 / IMI 381727 / IBT 21946</strain>
    </source>
</reference>
<evidence type="ECO:0000256" key="1">
    <source>
        <dbReference type="SAM" id="MobiDB-lite"/>
    </source>
</evidence>
<accession>A0A1L9UNB1</accession>
<keyword evidence="3" id="KW-1185">Reference proteome</keyword>
<proteinExistence type="predicted"/>
<gene>
    <name evidence="2" type="ORF">ASPBRDRAFT_194155</name>
</gene>
<dbReference type="RefSeq" id="XP_067480435.1">
    <property type="nucleotide sequence ID" value="XM_067620718.1"/>
</dbReference>
<name>A0A1L9UNB1_ASPBC</name>
<evidence type="ECO:0000313" key="3">
    <source>
        <dbReference type="Proteomes" id="UP000184499"/>
    </source>
</evidence>
<dbReference type="AlphaFoldDB" id="A0A1L9UNB1"/>
<sequence>MHRSTTLTASLTFENGNPPRTSHTGAQALLALEPISGPHRRPIPFSIPLGPDSCRQRLTGHDSAFYHVTFST</sequence>
<dbReference type="Proteomes" id="UP000184499">
    <property type="component" value="Unassembled WGS sequence"/>
</dbReference>
<dbReference type="VEuPathDB" id="FungiDB:ASPBRDRAFT_194155"/>
<protein>
    <submittedName>
        <fullName evidence="2">Uncharacterized protein</fullName>
    </submittedName>
</protein>
<feature type="region of interest" description="Disordered" evidence="1">
    <location>
        <begin position="1"/>
        <end position="21"/>
    </location>
</feature>
<dbReference type="GeneID" id="93573206"/>
<organism evidence="2 3">
    <name type="scientific">Aspergillus brasiliensis (strain CBS 101740 / IMI 381727 / IBT 21946)</name>
    <dbReference type="NCBI Taxonomy" id="767769"/>
    <lineage>
        <taxon>Eukaryota</taxon>
        <taxon>Fungi</taxon>
        <taxon>Dikarya</taxon>
        <taxon>Ascomycota</taxon>
        <taxon>Pezizomycotina</taxon>
        <taxon>Eurotiomycetes</taxon>
        <taxon>Eurotiomycetidae</taxon>
        <taxon>Eurotiales</taxon>
        <taxon>Aspergillaceae</taxon>
        <taxon>Aspergillus</taxon>
        <taxon>Aspergillus subgen. Circumdati</taxon>
    </lineage>
</organism>
<evidence type="ECO:0000313" key="2">
    <source>
        <dbReference type="EMBL" id="OJJ73187.1"/>
    </source>
</evidence>